<evidence type="ECO:0000313" key="7">
    <source>
        <dbReference type="EMBL" id="MFC4599991.1"/>
    </source>
</evidence>
<dbReference type="CDD" id="cd08070">
    <property type="entry name" value="MPN_like"/>
    <property type="match status" value="1"/>
</dbReference>
<dbReference type="SUPFAM" id="SSF102712">
    <property type="entry name" value="JAB1/MPN domain"/>
    <property type="match status" value="1"/>
</dbReference>
<dbReference type="RefSeq" id="WP_378098705.1">
    <property type="nucleotide sequence ID" value="NZ_JBHSEP010000013.1"/>
</dbReference>
<reference evidence="8" key="1">
    <citation type="journal article" date="2019" name="Int. J. Syst. Evol. Microbiol.">
        <title>The Global Catalogue of Microorganisms (GCM) 10K type strain sequencing project: providing services to taxonomists for standard genome sequencing and annotation.</title>
        <authorList>
            <consortium name="The Broad Institute Genomics Platform"/>
            <consortium name="The Broad Institute Genome Sequencing Center for Infectious Disease"/>
            <person name="Wu L."/>
            <person name="Ma J."/>
        </authorList>
    </citation>
    <scope>NUCLEOTIDE SEQUENCE [LARGE SCALE GENOMIC DNA]</scope>
    <source>
        <strain evidence="8">CCUG 49571</strain>
    </source>
</reference>
<dbReference type="InterPro" id="IPR051929">
    <property type="entry name" value="VirAsm_ModProt"/>
</dbReference>
<evidence type="ECO:0000256" key="1">
    <source>
        <dbReference type="ARBA" id="ARBA00022670"/>
    </source>
</evidence>
<dbReference type="Gene3D" id="3.40.140.10">
    <property type="entry name" value="Cytidine Deaminase, domain 2"/>
    <property type="match status" value="1"/>
</dbReference>
<keyword evidence="5" id="KW-0482">Metalloprotease</keyword>
<keyword evidence="3" id="KW-0378">Hydrolase</keyword>
<dbReference type="EMBL" id="JBHSEP010000013">
    <property type="protein sequence ID" value="MFC4599991.1"/>
    <property type="molecule type" value="Genomic_DNA"/>
</dbReference>
<keyword evidence="2" id="KW-0479">Metal-binding</keyword>
<keyword evidence="1" id="KW-0645">Protease</keyword>
<evidence type="ECO:0000256" key="4">
    <source>
        <dbReference type="ARBA" id="ARBA00022833"/>
    </source>
</evidence>
<proteinExistence type="predicted"/>
<dbReference type="PANTHER" id="PTHR34858:SF1">
    <property type="entry name" value="CYSO-CYSTEINE PEPTIDASE"/>
    <property type="match status" value="1"/>
</dbReference>
<dbReference type="Pfam" id="PF14464">
    <property type="entry name" value="Prok-JAB"/>
    <property type="match status" value="1"/>
</dbReference>
<comment type="caution">
    <text evidence="7">The sequence shown here is derived from an EMBL/GenBank/DDBJ whole genome shotgun (WGS) entry which is preliminary data.</text>
</comment>
<dbReference type="Proteomes" id="UP001596028">
    <property type="component" value="Unassembled WGS sequence"/>
</dbReference>
<protein>
    <submittedName>
        <fullName evidence="7">Mov34/MPN/PAD-1 family protein</fullName>
    </submittedName>
</protein>
<evidence type="ECO:0000256" key="3">
    <source>
        <dbReference type="ARBA" id="ARBA00022801"/>
    </source>
</evidence>
<feature type="domain" description="JAB" evidence="6">
    <location>
        <begin position="11"/>
        <end position="115"/>
    </location>
</feature>
<evidence type="ECO:0000313" key="8">
    <source>
        <dbReference type="Proteomes" id="UP001596028"/>
    </source>
</evidence>
<dbReference type="InterPro" id="IPR028090">
    <property type="entry name" value="JAB_dom_prok"/>
</dbReference>
<organism evidence="7 8">
    <name type="scientific">Cohnella hongkongensis</name>
    <dbReference type="NCBI Taxonomy" id="178337"/>
    <lineage>
        <taxon>Bacteria</taxon>
        <taxon>Bacillati</taxon>
        <taxon>Bacillota</taxon>
        <taxon>Bacilli</taxon>
        <taxon>Bacillales</taxon>
        <taxon>Paenibacillaceae</taxon>
        <taxon>Cohnella</taxon>
    </lineage>
</organism>
<keyword evidence="8" id="KW-1185">Reference proteome</keyword>
<dbReference type="PANTHER" id="PTHR34858">
    <property type="entry name" value="CYSO-CYSTEINE PEPTIDASE"/>
    <property type="match status" value="1"/>
</dbReference>
<keyword evidence="4" id="KW-0862">Zinc</keyword>
<evidence type="ECO:0000256" key="5">
    <source>
        <dbReference type="ARBA" id="ARBA00023049"/>
    </source>
</evidence>
<name>A0ABV9FDP4_9BACL</name>
<gene>
    <name evidence="7" type="ORF">ACFO3S_17220</name>
</gene>
<accession>A0ABV9FDP4</accession>
<evidence type="ECO:0000256" key="2">
    <source>
        <dbReference type="ARBA" id="ARBA00022723"/>
    </source>
</evidence>
<evidence type="ECO:0000259" key="6">
    <source>
        <dbReference type="Pfam" id="PF14464"/>
    </source>
</evidence>
<sequence>METSREARLDADVEKKLVSALLNRLPNESCGLLWGTAANGVIEVGGFRLIRNAADSPAAQFRFDAEDWIAAYYEAQKNQREIVGLFHSHPSGTIVPSESDLAGFVPWKSYWIVGLQSAGHQIGVYVRQSEAGWAKLPLRVVSGGSSMRTAHPASSLADPKSV</sequence>